<dbReference type="Proteomes" id="UP000789595">
    <property type="component" value="Unassembled WGS sequence"/>
</dbReference>
<dbReference type="Pfam" id="PF17652">
    <property type="entry name" value="Glyco_hydro81C"/>
    <property type="match status" value="1"/>
</dbReference>
<evidence type="ECO:0000259" key="10">
    <source>
        <dbReference type="Pfam" id="PF03639"/>
    </source>
</evidence>
<evidence type="ECO:0000259" key="11">
    <source>
        <dbReference type="Pfam" id="PF17652"/>
    </source>
</evidence>
<evidence type="ECO:0000256" key="8">
    <source>
        <dbReference type="ARBA" id="ARBA00023326"/>
    </source>
</evidence>
<dbReference type="EC" id="3.2.1.39" evidence="3"/>
<dbReference type="Gene3D" id="2.70.98.30">
    <property type="entry name" value="Golgi alpha-mannosidase II, domain 4"/>
    <property type="match status" value="1"/>
</dbReference>
<dbReference type="GO" id="GO:0000272">
    <property type="term" value="P:polysaccharide catabolic process"/>
    <property type="evidence" value="ECO:0007669"/>
    <property type="project" value="UniProtKB-KW"/>
</dbReference>
<protein>
    <recommendedName>
        <fullName evidence="3">glucan endo-1,3-beta-D-glucosidase</fullName>
        <ecNumber evidence="3">3.2.1.39</ecNumber>
    </recommendedName>
</protein>
<dbReference type="PANTHER" id="PTHR31983:SF0">
    <property type="entry name" value="GLUCAN ENDO-1,3-BETA-D-GLUCOSIDASE 2"/>
    <property type="match status" value="1"/>
</dbReference>
<dbReference type="InterPro" id="IPR040451">
    <property type="entry name" value="GH81_N"/>
</dbReference>
<dbReference type="GO" id="GO:0042973">
    <property type="term" value="F:glucan endo-1,3-beta-D-glucosidase activity"/>
    <property type="evidence" value="ECO:0007669"/>
    <property type="project" value="UniProtKB-EC"/>
</dbReference>
<name>A0A8J2X0Q8_9STRA</name>
<dbReference type="InterPro" id="IPR005200">
    <property type="entry name" value="Endo-beta-glucanase"/>
</dbReference>
<evidence type="ECO:0000313" key="12">
    <source>
        <dbReference type="EMBL" id="CAH0376087.1"/>
    </source>
</evidence>
<proteinExistence type="inferred from homology"/>
<dbReference type="AlphaFoldDB" id="A0A8J2X0Q8"/>
<dbReference type="InterPro" id="IPR040720">
    <property type="entry name" value="GH81_C"/>
</dbReference>
<organism evidence="12 13">
    <name type="scientific">Pelagomonas calceolata</name>
    <dbReference type="NCBI Taxonomy" id="35677"/>
    <lineage>
        <taxon>Eukaryota</taxon>
        <taxon>Sar</taxon>
        <taxon>Stramenopiles</taxon>
        <taxon>Ochrophyta</taxon>
        <taxon>Pelagophyceae</taxon>
        <taxon>Pelagomonadales</taxon>
        <taxon>Pelagomonadaceae</taxon>
        <taxon>Pelagomonas</taxon>
    </lineage>
</organism>
<keyword evidence="5" id="KW-0119">Carbohydrate metabolism</keyword>
<feature type="domain" description="Glycosyl hydrolase family 81 C-terminal" evidence="11">
    <location>
        <begin position="397"/>
        <end position="679"/>
    </location>
</feature>
<dbReference type="GO" id="GO:0052861">
    <property type="term" value="F:endo-1,3(4)-beta-glucanase activity"/>
    <property type="evidence" value="ECO:0007669"/>
    <property type="project" value="InterPro"/>
</dbReference>
<gene>
    <name evidence="12" type="ORF">PECAL_5P06420</name>
</gene>
<evidence type="ECO:0000256" key="6">
    <source>
        <dbReference type="ARBA" id="ARBA00023295"/>
    </source>
</evidence>
<evidence type="ECO:0000256" key="9">
    <source>
        <dbReference type="SAM" id="MobiDB-lite"/>
    </source>
</evidence>
<accession>A0A8J2X0Q8</accession>
<keyword evidence="6" id="KW-0326">Glycosidase</keyword>
<evidence type="ECO:0000256" key="4">
    <source>
        <dbReference type="ARBA" id="ARBA00022801"/>
    </source>
</evidence>
<evidence type="ECO:0000256" key="1">
    <source>
        <dbReference type="ARBA" id="ARBA00000382"/>
    </source>
</evidence>
<dbReference type="PROSITE" id="PS52008">
    <property type="entry name" value="GH81"/>
    <property type="match status" value="1"/>
</dbReference>
<keyword evidence="4" id="KW-0378">Hydrolase</keyword>
<dbReference type="GO" id="GO:0071555">
    <property type="term" value="P:cell wall organization"/>
    <property type="evidence" value="ECO:0007669"/>
    <property type="project" value="UniProtKB-KW"/>
</dbReference>
<evidence type="ECO:0000256" key="2">
    <source>
        <dbReference type="ARBA" id="ARBA00010730"/>
    </source>
</evidence>
<feature type="region of interest" description="Disordered" evidence="9">
    <location>
        <begin position="710"/>
        <end position="731"/>
    </location>
</feature>
<evidence type="ECO:0000256" key="3">
    <source>
        <dbReference type="ARBA" id="ARBA00012780"/>
    </source>
</evidence>
<evidence type="ECO:0000256" key="7">
    <source>
        <dbReference type="ARBA" id="ARBA00023316"/>
    </source>
</evidence>
<sequence>MTPQQRRTLLGIVAAMALITTSVISLKWLRAPAVEARRDVAPPFPTVGQHTKEPTPTGAWFTNLLLDDGAPAATTPYAVRFEKKTHALEISYPSSHRAITSNNIVDAFVADLIVKTEKLAAPELVQHDELTAEFKFGDARAHFSRGSPFITVVVDAGASLTLASVQSLKLQGSTTKTTTTAPIATTNRPQDDASCKAHPVCSNLIGVCCPTAEGVFLGCCEAGRRRLASSSKRHKVTLGDGSQWLLHASLPIALEEGKALTATIKEKTILRLAYVPDEQTEALLDDHATSYAVSGRVAWHASYAEPDVVEMSYVWGVSGGLPSSLLTLALPHHAVHHGDTILESSMETGYKSLKGPLRGVVGEKWRFREPLGELKWDLGPSTARDEMKTLLQKFEPDQDERSLASSAGVYSAGKRLYRLASIALAAKQVNDKELTRKHGLKLKKALRPWLAADANSLLVYDASHGGVVTRAGYKDAHADFGNGRYNDHHFHYGYLVHASAVAKHLGFDEDGQHHSEAESAVSAIVMDYCNPFGRRKLLEGDVSVAPRSSYFTVSRHKDWYDGHSWASGLFSLQNGKSQESISEAAHSYYGAALWGSVTGDPELRDFARLALALEVRAGRHYWRVADQQGVYKGLRPFSSDHAIVGVVGALDVSARTWFGEAAAYAVLINCLPFSPATARVGGFLRGDLSAPAAFASRIYKAASEGLPPVSGVRVPDAPKTSGSTPGDQYDAAQGPWRSLLLLLRAVGDADGAVADIEALANADAEPALDSTLSLATMLWWASTRPPSPAVVLSEPNVTSVKVDASCAAHPKCVALGLDEGVCCPTSEGDELWCCED</sequence>
<dbReference type="OrthoDB" id="4473401at2759"/>
<keyword evidence="8" id="KW-0624">Polysaccharide degradation</keyword>
<evidence type="ECO:0000256" key="5">
    <source>
        <dbReference type="ARBA" id="ARBA00023277"/>
    </source>
</evidence>
<dbReference type="PANTHER" id="PTHR31983">
    <property type="entry name" value="ENDO-1,3(4)-BETA-GLUCANASE 1"/>
    <property type="match status" value="1"/>
</dbReference>
<feature type="domain" description="Glycosyl hydrolase family 81 N-terminal" evidence="10">
    <location>
        <begin position="228"/>
        <end position="371"/>
    </location>
</feature>
<dbReference type="EMBL" id="CAKKNE010000005">
    <property type="protein sequence ID" value="CAH0376087.1"/>
    <property type="molecule type" value="Genomic_DNA"/>
</dbReference>
<reference evidence="12" key="1">
    <citation type="submission" date="2021-11" db="EMBL/GenBank/DDBJ databases">
        <authorList>
            <consortium name="Genoscope - CEA"/>
            <person name="William W."/>
        </authorList>
    </citation>
    <scope>NUCLEOTIDE SEQUENCE</scope>
</reference>
<comment type="caution">
    <text evidence="12">The sequence shown here is derived from an EMBL/GenBank/DDBJ whole genome shotgun (WGS) entry which is preliminary data.</text>
</comment>
<feature type="domain" description="Glycosyl hydrolase family 81 N-terminal" evidence="10">
    <location>
        <begin position="47"/>
        <end position="167"/>
    </location>
</feature>
<keyword evidence="7" id="KW-0961">Cell wall biogenesis/degradation</keyword>
<keyword evidence="13" id="KW-1185">Reference proteome</keyword>
<evidence type="ECO:0000313" key="13">
    <source>
        <dbReference type="Proteomes" id="UP000789595"/>
    </source>
</evidence>
<comment type="similarity">
    <text evidence="2">Belongs to the glycosyl hydrolase 81 family.</text>
</comment>
<dbReference type="Pfam" id="PF03639">
    <property type="entry name" value="Glyco_hydro_81"/>
    <property type="match status" value="2"/>
</dbReference>
<comment type="catalytic activity">
    <reaction evidence="1">
        <text>Hydrolysis of (1-&gt;3)-beta-D-glucosidic linkages in (1-&gt;3)-beta-D-glucans.</text>
        <dbReference type="EC" id="3.2.1.39"/>
    </reaction>
</comment>